<keyword evidence="11" id="KW-1185">Reference proteome</keyword>
<evidence type="ECO:0000256" key="2">
    <source>
        <dbReference type="ARBA" id="ARBA00005300"/>
    </source>
</evidence>
<keyword evidence="7" id="KW-0378">Hydrolase</keyword>
<dbReference type="AlphaFoldDB" id="A0AA36NIC0"/>
<evidence type="ECO:0000256" key="4">
    <source>
        <dbReference type="ARBA" id="ARBA00022722"/>
    </source>
</evidence>
<keyword evidence="6" id="KW-0255">Endonuclease</keyword>
<name>A0AA36NIC0_9DINO</name>
<keyword evidence="5" id="KW-0479">Metal-binding</keyword>
<dbReference type="InterPro" id="IPR050092">
    <property type="entry name" value="RNase_H"/>
</dbReference>
<dbReference type="PROSITE" id="PS50879">
    <property type="entry name" value="RNASE_H_1"/>
    <property type="match status" value="1"/>
</dbReference>
<accession>A0AA36NIC0</accession>
<gene>
    <name evidence="10" type="ORF">EVOR1521_LOCUS29776</name>
</gene>
<evidence type="ECO:0000256" key="5">
    <source>
        <dbReference type="ARBA" id="ARBA00022723"/>
    </source>
</evidence>
<dbReference type="PANTHER" id="PTHR10642">
    <property type="entry name" value="RIBONUCLEASE H1"/>
    <property type="match status" value="1"/>
</dbReference>
<evidence type="ECO:0000256" key="6">
    <source>
        <dbReference type="ARBA" id="ARBA00022759"/>
    </source>
</evidence>
<evidence type="ECO:0000313" key="11">
    <source>
        <dbReference type="Proteomes" id="UP001178507"/>
    </source>
</evidence>
<keyword evidence="4" id="KW-0540">Nuclease</keyword>
<dbReference type="InterPro" id="IPR002156">
    <property type="entry name" value="RNaseH_domain"/>
</dbReference>
<comment type="caution">
    <text evidence="10">The sequence shown here is derived from an EMBL/GenBank/DDBJ whole genome shotgun (WGS) entry which is preliminary data.</text>
</comment>
<comment type="catalytic activity">
    <reaction evidence="1">
        <text>Endonucleolytic cleavage to 5'-phosphomonoester.</text>
        <dbReference type="EC" id="3.1.26.4"/>
    </reaction>
</comment>
<dbReference type="EMBL" id="CAUJNA010003714">
    <property type="protein sequence ID" value="CAJ1408337.1"/>
    <property type="molecule type" value="Genomic_DNA"/>
</dbReference>
<dbReference type="GO" id="GO:0003676">
    <property type="term" value="F:nucleic acid binding"/>
    <property type="evidence" value="ECO:0007669"/>
    <property type="project" value="InterPro"/>
</dbReference>
<dbReference type="EC" id="3.1.26.4" evidence="3"/>
<evidence type="ECO:0000256" key="8">
    <source>
        <dbReference type="SAM" id="MobiDB-lite"/>
    </source>
</evidence>
<evidence type="ECO:0000256" key="1">
    <source>
        <dbReference type="ARBA" id="ARBA00000077"/>
    </source>
</evidence>
<reference evidence="10" key="1">
    <citation type="submission" date="2023-08" db="EMBL/GenBank/DDBJ databases">
        <authorList>
            <person name="Chen Y."/>
            <person name="Shah S."/>
            <person name="Dougan E. K."/>
            <person name="Thang M."/>
            <person name="Chan C."/>
        </authorList>
    </citation>
    <scope>NUCLEOTIDE SEQUENCE</scope>
</reference>
<dbReference type="GO" id="GO:0043137">
    <property type="term" value="P:DNA replication, removal of RNA primer"/>
    <property type="evidence" value="ECO:0007669"/>
    <property type="project" value="TreeGrafter"/>
</dbReference>
<feature type="region of interest" description="Disordered" evidence="8">
    <location>
        <begin position="291"/>
        <end position="315"/>
    </location>
</feature>
<evidence type="ECO:0000313" key="10">
    <source>
        <dbReference type="EMBL" id="CAJ1408337.1"/>
    </source>
</evidence>
<dbReference type="InterPro" id="IPR012337">
    <property type="entry name" value="RNaseH-like_sf"/>
</dbReference>
<organism evidence="10 11">
    <name type="scientific">Effrenium voratum</name>
    <dbReference type="NCBI Taxonomy" id="2562239"/>
    <lineage>
        <taxon>Eukaryota</taxon>
        <taxon>Sar</taxon>
        <taxon>Alveolata</taxon>
        <taxon>Dinophyceae</taxon>
        <taxon>Suessiales</taxon>
        <taxon>Symbiodiniaceae</taxon>
        <taxon>Effrenium</taxon>
    </lineage>
</organism>
<dbReference type="Gene3D" id="3.30.420.10">
    <property type="entry name" value="Ribonuclease H-like superfamily/Ribonuclease H"/>
    <property type="match status" value="1"/>
</dbReference>
<comment type="similarity">
    <text evidence="2">Belongs to the RNase H family.</text>
</comment>
<sequence length="439" mass="47786">MGKLSHVCSLEQVDRALRLLGEQPKWEEMPNTQRQHRCLRWKAAVSHYSSKCSILVQGKDGVEVERKLSAALEALPTLADEITPVTFAAQARKASASVEWTPVPARAPQPLPEPGEIWHLYVDGACPTNRDVRATHNPAGWGVAVFLRAESGQLRDFCRLFGPVVESDSALSLGAEMCSNNTAELSAFGEALLWLRDEAPGAQKAVLYYDSQYAKKVTTGENVAHKNKDLAKTVQNLWMEVVAVREVELCWVQGHTGDVGNELADKLANEGVKGRYSLSSRRWGHLAGCSEPQAKRARREAPLDSGSFPSSDGAVDRRPVASVLTAQEVSAATPTVPALTCLQSCDPLETLQFGPLRGQPLAQVVQQNPGELVKAIGELQLFMTECGIWKAFETTPRADLSPRQLPSRNLMHEVSLGTAFGNRISAGPLCKPALLGNFH</sequence>
<dbReference type="PANTHER" id="PTHR10642:SF26">
    <property type="entry name" value="RIBONUCLEASE H1"/>
    <property type="match status" value="1"/>
</dbReference>
<dbReference type="GO" id="GO:0046872">
    <property type="term" value="F:metal ion binding"/>
    <property type="evidence" value="ECO:0007669"/>
    <property type="project" value="UniProtKB-KW"/>
</dbReference>
<evidence type="ECO:0000259" key="9">
    <source>
        <dbReference type="PROSITE" id="PS50879"/>
    </source>
</evidence>
<dbReference type="Pfam" id="PF00075">
    <property type="entry name" value="RNase_H"/>
    <property type="match status" value="1"/>
</dbReference>
<evidence type="ECO:0000256" key="3">
    <source>
        <dbReference type="ARBA" id="ARBA00012180"/>
    </source>
</evidence>
<proteinExistence type="inferred from homology"/>
<evidence type="ECO:0000256" key="7">
    <source>
        <dbReference type="ARBA" id="ARBA00022801"/>
    </source>
</evidence>
<dbReference type="GO" id="GO:0004523">
    <property type="term" value="F:RNA-DNA hybrid ribonuclease activity"/>
    <property type="evidence" value="ECO:0007669"/>
    <property type="project" value="UniProtKB-EC"/>
</dbReference>
<feature type="domain" description="RNase H type-1" evidence="9">
    <location>
        <begin position="114"/>
        <end position="273"/>
    </location>
</feature>
<protein>
    <recommendedName>
        <fullName evidence="3">ribonuclease H</fullName>
        <ecNumber evidence="3">3.1.26.4</ecNumber>
    </recommendedName>
</protein>
<dbReference type="Proteomes" id="UP001178507">
    <property type="component" value="Unassembled WGS sequence"/>
</dbReference>
<dbReference type="SUPFAM" id="SSF53098">
    <property type="entry name" value="Ribonuclease H-like"/>
    <property type="match status" value="1"/>
</dbReference>
<dbReference type="InterPro" id="IPR036397">
    <property type="entry name" value="RNaseH_sf"/>
</dbReference>